<protein>
    <recommendedName>
        <fullName evidence="4">PRC-barrel domain-containing protein</fullName>
    </recommendedName>
</protein>
<dbReference type="AlphaFoldDB" id="A0A1G8QVR1"/>
<proteinExistence type="predicted"/>
<keyword evidence="3" id="KW-1185">Reference proteome</keyword>
<accession>A0A1G8QVR1</accession>
<evidence type="ECO:0008006" key="4">
    <source>
        <dbReference type="Google" id="ProtNLM"/>
    </source>
</evidence>
<feature type="chain" id="PRO_5011466786" description="PRC-barrel domain-containing protein" evidence="1">
    <location>
        <begin position="25"/>
        <end position="169"/>
    </location>
</feature>
<reference evidence="3" key="1">
    <citation type="submission" date="2016-10" db="EMBL/GenBank/DDBJ databases">
        <authorList>
            <person name="Varghese N."/>
            <person name="Submissions S."/>
        </authorList>
    </citation>
    <scope>NUCLEOTIDE SEQUENCE [LARGE SCALE GENOMIC DNA]</scope>
    <source>
        <strain evidence="3">DSM 26424</strain>
    </source>
</reference>
<dbReference type="RefSeq" id="WP_089849636.1">
    <property type="nucleotide sequence ID" value="NZ_FNEJ01000017.1"/>
</dbReference>
<sequence length="169" mass="17223">MTKRFLATTTTALTLVFAGAAAQADDRASVSEQASEAAGAIADTAYAIGESATDAAQAGVEAVGADDAYSAASDVSAQLDAALTNDAVVRSSDGEVIGTVSKRDMTGSRVIIDLDGEMEGADDRAIENAAVSVNRLSVNADEELVLNMSEDEFAAALRTATEVRVDDNG</sequence>
<evidence type="ECO:0000256" key="1">
    <source>
        <dbReference type="SAM" id="SignalP"/>
    </source>
</evidence>
<dbReference type="Proteomes" id="UP000199093">
    <property type="component" value="Unassembled WGS sequence"/>
</dbReference>
<feature type="signal peptide" evidence="1">
    <location>
        <begin position="1"/>
        <end position="24"/>
    </location>
</feature>
<organism evidence="2 3">
    <name type="scientific">Salipiger marinus</name>
    <dbReference type="NCBI Taxonomy" id="555512"/>
    <lineage>
        <taxon>Bacteria</taxon>
        <taxon>Pseudomonadati</taxon>
        <taxon>Pseudomonadota</taxon>
        <taxon>Alphaproteobacteria</taxon>
        <taxon>Rhodobacterales</taxon>
        <taxon>Roseobacteraceae</taxon>
        <taxon>Salipiger</taxon>
    </lineage>
</organism>
<name>A0A1G8QVR1_9RHOB</name>
<evidence type="ECO:0000313" key="3">
    <source>
        <dbReference type="Proteomes" id="UP000199093"/>
    </source>
</evidence>
<gene>
    <name evidence="2" type="ORF">SAMN04487993_101789</name>
</gene>
<dbReference type="EMBL" id="FNEJ01000017">
    <property type="protein sequence ID" value="SDJ08733.1"/>
    <property type="molecule type" value="Genomic_DNA"/>
</dbReference>
<keyword evidence="1" id="KW-0732">Signal</keyword>
<dbReference type="STRING" id="555512.SAMN04487993_101789"/>
<dbReference type="OrthoDB" id="7743713at2"/>
<evidence type="ECO:0000313" key="2">
    <source>
        <dbReference type="EMBL" id="SDJ08733.1"/>
    </source>
</evidence>